<comment type="caution">
    <text evidence="1">The sequence shown here is derived from an EMBL/GenBank/DDBJ whole genome shotgun (WGS) entry which is preliminary data.</text>
</comment>
<evidence type="ECO:0000313" key="2">
    <source>
        <dbReference type="Proteomes" id="UP000029066"/>
    </source>
</evidence>
<dbReference type="EMBL" id="JGZN01000013">
    <property type="protein sequence ID" value="KFI91832.1"/>
    <property type="molecule type" value="Genomic_DNA"/>
</dbReference>
<accession>A0A087D8I2</accession>
<sequence length="46" mass="5359">MIRSIVCNGFIGLSLTLLRMQQRFQHIYLALQLIDATNLLRNQQIT</sequence>
<evidence type="ECO:0000313" key="1">
    <source>
        <dbReference type="EMBL" id="KFI91832.1"/>
    </source>
</evidence>
<dbReference type="Proteomes" id="UP000029066">
    <property type="component" value="Unassembled WGS sequence"/>
</dbReference>
<gene>
    <name evidence="1" type="ORF">BISA_1120</name>
</gene>
<organism evidence="1 2">
    <name type="scientific">Bifidobacterium saguini DSM 23967</name>
    <dbReference type="NCBI Taxonomy" id="1437607"/>
    <lineage>
        <taxon>Bacteria</taxon>
        <taxon>Bacillati</taxon>
        <taxon>Actinomycetota</taxon>
        <taxon>Actinomycetes</taxon>
        <taxon>Bifidobacteriales</taxon>
        <taxon>Bifidobacteriaceae</taxon>
        <taxon>Bifidobacterium</taxon>
    </lineage>
</organism>
<protein>
    <submittedName>
        <fullName evidence="1">Uncharacterized protein</fullName>
    </submittedName>
</protein>
<proteinExistence type="predicted"/>
<dbReference type="AlphaFoldDB" id="A0A087D8I2"/>
<reference evidence="1 2" key="1">
    <citation type="submission" date="2014-03" db="EMBL/GenBank/DDBJ databases">
        <title>Genomics of Bifidobacteria.</title>
        <authorList>
            <person name="Ventura M."/>
            <person name="Milani C."/>
            <person name="Lugli G.A."/>
        </authorList>
    </citation>
    <scope>NUCLEOTIDE SEQUENCE [LARGE SCALE GENOMIC DNA]</scope>
    <source>
        <strain evidence="1 2">DSM 23967</strain>
    </source>
</reference>
<name>A0A087D8I2_9BIFI</name>